<feature type="chain" id="PRO_5043478340" evidence="2">
    <location>
        <begin position="23"/>
        <end position="510"/>
    </location>
</feature>
<sequence length="510" mass="57598">MPNTRNQMFSALLFLLGQNNNACCYFRWSFETRLSFHQTISAETFIKRCAREGGVSTGSNYVTMSCVPLKRSYKELPVWIVEDHHDVVGHIYRAIASRHLPLKNIKMIHLDSHPDLLIPVNMSADTVFDKEKLFSELSIENWIMPMVYAGHVSCVAWLHPYWAQQIREGEHRMAVGRDSSTTTIRVSSTDNYFLSDGLYLSEKQMENSKPLRLNVVKVNPVPPGHWSLTGRKPEEDTEGWFAKRPRPECSNAWGASCSEPLSGSVRLQPPAVGSNMSSLADDVDDSEGSTSYVVKRTSALLSETEPYVLDIDLDFFTCKNPFKELYTQEEYDILKELYNFRGPSPHADEEELDECVDRRVHQLEDLEAAFADLLEDDGEETVARWAGNPGMAPLAQLVSSLKLRTQCPDYEMVHQAGLTCDSVELPHHISTDEEIDRLISAMKLFLRALPIPTLITMSRSSLDEYCPVEQVDSVQSRVLAVLESLYGALDVNKDYENSSIETLDCQPKAS</sequence>
<dbReference type="Proteomes" id="UP000007635">
    <property type="component" value="Chromosome III"/>
</dbReference>
<dbReference type="eggNOG" id="ENOG502QW2U">
    <property type="taxonomic scope" value="Eukaryota"/>
</dbReference>
<reference evidence="3" key="2">
    <citation type="submission" date="2025-08" db="UniProtKB">
        <authorList>
            <consortium name="Ensembl"/>
        </authorList>
    </citation>
    <scope>IDENTIFICATION</scope>
</reference>
<comment type="similarity">
    <text evidence="1">Belongs to the UPF0489 family.</text>
</comment>
<evidence type="ECO:0000256" key="1">
    <source>
        <dbReference type="ARBA" id="ARBA00007099"/>
    </source>
</evidence>
<keyword evidence="4" id="KW-1185">Reference proteome</keyword>
<proteinExistence type="inferred from homology"/>
<feature type="signal peptide" evidence="2">
    <location>
        <begin position="1"/>
        <end position="22"/>
    </location>
</feature>
<dbReference type="AlphaFoldDB" id="G3PNT1"/>
<protein>
    <submittedName>
        <fullName evidence="3">Uncharacterized protein</fullName>
    </submittedName>
</protein>
<name>G3PNT1_GASAC</name>
<dbReference type="Ensembl" id="ENSGACT00000019302.2">
    <property type="protein sequence ID" value="ENSGACP00000019264.2"/>
    <property type="gene ID" value="ENSGACG00000014586.2"/>
</dbReference>
<organism evidence="3 4">
    <name type="scientific">Gasterosteus aculeatus aculeatus</name>
    <name type="common">three-spined stickleback</name>
    <dbReference type="NCBI Taxonomy" id="481459"/>
    <lineage>
        <taxon>Eukaryota</taxon>
        <taxon>Metazoa</taxon>
        <taxon>Chordata</taxon>
        <taxon>Craniata</taxon>
        <taxon>Vertebrata</taxon>
        <taxon>Euteleostomi</taxon>
        <taxon>Actinopterygii</taxon>
        <taxon>Neopterygii</taxon>
        <taxon>Teleostei</taxon>
        <taxon>Neoteleostei</taxon>
        <taxon>Acanthomorphata</taxon>
        <taxon>Eupercaria</taxon>
        <taxon>Perciformes</taxon>
        <taxon>Cottioidei</taxon>
        <taxon>Gasterosteales</taxon>
        <taxon>Gasterosteidae</taxon>
        <taxon>Gasterosteus</taxon>
    </lineage>
</organism>
<dbReference type="Bgee" id="ENSGACG00000014586">
    <property type="expression patterns" value="Expressed in embryo and 13 other cell types or tissues"/>
</dbReference>
<dbReference type="PANTHER" id="PTHR13225:SF3">
    <property type="entry name" value="UPF0489 PROTEIN C5ORF22"/>
    <property type="match status" value="1"/>
</dbReference>
<dbReference type="GeneTree" id="ENSGT00390000001801"/>
<dbReference type="InterPro" id="IPR024131">
    <property type="entry name" value="UPF0489"/>
</dbReference>
<evidence type="ECO:0000313" key="3">
    <source>
        <dbReference type="Ensembl" id="ENSGACP00000019264.2"/>
    </source>
</evidence>
<evidence type="ECO:0000313" key="4">
    <source>
        <dbReference type="Proteomes" id="UP000007635"/>
    </source>
</evidence>
<evidence type="ECO:0000256" key="2">
    <source>
        <dbReference type="SAM" id="SignalP"/>
    </source>
</evidence>
<dbReference type="OMA" id="RIFWHLE"/>
<dbReference type="FunCoup" id="G3PNT1">
    <property type="interactions" value="507"/>
</dbReference>
<keyword evidence="2" id="KW-0732">Signal</keyword>
<dbReference type="PANTHER" id="PTHR13225">
    <property type="entry name" value="MISEXPRESSION SUPPRESSOR OF RAS 6"/>
    <property type="match status" value="1"/>
</dbReference>
<reference evidence="3 4" key="1">
    <citation type="journal article" date="2021" name="G3 (Bethesda)">
        <title>Improved contiguity of the threespine stickleback genome using long-read sequencing.</title>
        <authorList>
            <person name="Nath S."/>
            <person name="Shaw D.E."/>
            <person name="White M.A."/>
        </authorList>
    </citation>
    <scope>NUCLEOTIDE SEQUENCE [LARGE SCALE GENOMIC DNA]</scope>
    <source>
        <strain evidence="3 4">Lake Benthic</strain>
    </source>
</reference>
<accession>G3PNT1</accession>
<dbReference type="STRING" id="69293.ENSGACP00000019259"/>
<dbReference type="Pfam" id="PF12640">
    <property type="entry name" value="UPF0489"/>
    <property type="match status" value="1"/>
</dbReference>
<reference evidence="3" key="3">
    <citation type="submission" date="2025-09" db="UniProtKB">
        <authorList>
            <consortium name="Ensembl"/>
        </authorList>
    </citation>
    <scope>IDENTIFICATION</scope>
</reference>